<evidence type="ECO:0000313" key="4">
    <source>
        <dbReference type="Proteomes" id="UP000307841"/>
    </source>
</evidence>
<organism evidence="3 4">
    <name type="scientific">Brevibacillus antibioticus</name>
    <dbReference type="NCBI Taxonomy" id="2570228"/>
    <lineage>
        <taxon>Bacteria</taxon>
        <taxon>Bacillati</taxon>
        <taxon>Bacillota</taxon>
        <taxon>Bacilli</taxon>
        <taxon>Bacillales</taxon>
        <taxon>Paenibacillaceae</taxon>
        <taxon>Brevibacillus</taxon>
    </lineage>
</organism>
<feature type="domain" description="DUF4179" evidence="2">
    <location>
        <begin position="88"/>
        <end position="173"/>
    </location>
</feature>
<protein>
    <submittedName>
        <fullName evidence="3">DUF4179 domain-containing protein</fullName>
    </submittedName>
</protein>
<comment type="caution">
    <text evidence="3">The sequence shown here is derived from an EMBL/GenBank/DDBJ whole genome shotgun (WGS) entry which is preliminary data.</text>
</comment>
<gene>
    <name evidence="3" type="ORF">E8L90_11215</name>
</gene>
<proteinExistence type="predicted"/>
<dbReference type="OrthoDB" id="2473268at2"/>
<dbReference type="Gene3D" id="2.60.40.1630">
    <property type="entry name" value="bacillus anthracis domain"/>
    <property type="match status" value="1"/>
</dbReference>
<dbReference type="Pfam" id="PF13786">
    <property type="entry name" value="DUF4179"/>
    <property type="match status" value="1"/>
</dbReference>
<keyword evidence="1" id="KW-1133">Transmembrane helix</keyword>
<evidence type="ECO:0000259" key="2">
    <source>
        <dbReference type="Pfam" id="PF13786"/>
    </source>
</evidence>
<keyword evidence="4" id="KW-1185">Reference proteome</keyword>
<keyword evidence="1" id="KW-0812">Transmembrane</keyword>
<dbReference type="InterPro" id="IPR025436">
    <property type="entry name" value="DUF4179"/>
</dbReference>
<evidence type="ECO:0000313" key="3">
    <source>
        <dbReference type="EMBL" id="TKI55979.1"/>
    </source>
</evidence>
<name>A0A4U2Y654_9BACL</name>
<accession>A0A4U2Y654</accession>
<dbReference type="Proteomes" id="UP000307841">
    <property type="component" value="Unassembled WGS sequence"/>
</dbReference>
<sequence length="564" mass="63440">MNCSKTEQLRKYLVGELSSDEARLMEQHVEACLCCQRQMVDEDKSGEDYSSLRVPSTLPIDFTAQVMMALETVRTPTPKSNWKKRSVTILKKTALAVASVTAIITFGSMVSPTFASYVNSVIQSIQGIDTGMKQAAEKGYAQAINKSETDQGITLNVKEVVADPVRMAIFAQVVDQNGKRIPFEPSKIEVNLTYKTKSGEELNPDGGGFSYGEEGEYLVISHDIFQFLKESKTQLDEMVVGVDATMLDGKEGNWKMEFPVDLKKARAAANETTIGKDFMTPHGIKVALQNIKTVPSVSLIELETTWTEERAKQVQKIKEENGWVVKEDVEDVPGVWTDAKLVERYFIDIGLAYEIVDEKGKVVAGWDDSIYGNKLNQIRKNTVAPYRGQLHDEGKRYTKFNGISPLADDQTYTFKLHSLYLGEPAKFQATIPVDKLMKEKVTVTNNDSVYTFTGFTLKTTEGEEKIGDHTYSGKGAIIPFTAVLPEGIIGNEVWSAQDDAKQDYRLLMEETFKRDKDGRVHVSGTFFIRDLEKQPKELSLKHLMQWRQYQGMNWEVPFKTSSKR</sequence>
<evidence type="ECO:0000256" key="1">
    <source>
        <dbReference type="SAM" id="Phobius"/>
    </source>
</evidence>
<reference evidence="3 4" key="1">
    <citation type="submission" date="2019-04" db="EMBL/GenBank/DDBJ databases">
        <title>Whole genome sequencing of Brevibacillus sp. TGS2-1.</title>
        <authorList>
            <person name="Choi A."/>
        </authorList>
    </citation>
    <scope>NUCLEOTIDE SEQUENCE [LARGE SCALE GENOMIC DNA]</scope>
    <source>
        <strain evidence="3 4">TGS2-1</strain>
    </source>
</reference>
<dbReference type="EMBL" id="SZNK01000001">
    <property type="protein sequence ID" value="TKI55979.1"/>
    <property type="molecule type" value="Genomic_DNA"/>
</dbReference>
<keyword evidence="1" id="KW-0472">Membrane</keyword>
<dbReference type="AlphaFoldDB" id="A0A4U2Y654"/>
<dbReference type="RefSeq" id="WP_137029472.1">
    <property type="nucleotide sequence ID" value="NZ_SZNK01000001.1"/>
</dbReference>
<feature type="transmembrane region" description="Helical" evidence="1">
    <location>
        <begin position="93"/>
        <end position="115"/>
    </location>
</feature>